<keyword evidence="1" id="KW-0732">Signal</keyword>
<feature type="signal peptide" evidence="1">
    <location>
        <begin position="1"/>
        <end position="31"/>
    </location>
</feature>
<evidence type="ECO:0000313" key="4">
    <source>
        <dbReference type="Proteomes" id="UP000052230"/>
    </source>
</evidence>
<sequence length="387" mass="41343">MPDELRRCVVNAKAAFVVALVLAAVTSPALAQSCMVDVTQHELVTERFGINADLRKGRTHDGLDFRAPLGTPLYAGADGVVATRDTWRGAGNVLVIRRPNGETMTYYHMSSFGPGTEVGKEVKAGQMIGLAGGTSAKSTGSAAYASYAPHLHFIYGVPSAGQARQTNFSQHASRLRSVNPGQLPHRFNGQARAQQAGIGFKTDPAPFFCKAYPFKDKSLDAILGGDTKQQHQIVFGNVPPGGSPPDGAMASVDAAAGNAQLILAQHAGQPIEEFLSDSDGFGALPGPPVGAYETLSVNEMLATEAARRFQSADWNNELTKVSSRTLYVDFVRAQGVSNFLAEALYEKKQSVEALLAVLTSQRLARVRGETDRARERVLKGDAQRSIQ</sequence>
<dbReference type="EMBL" id="CCXZ01000025">
    <property type="protein sequence ID" value="CEG14716.1"/>
    <property type="molecule type" value="Genomic_DNA"/>
</dbReference>
<dbReference type="PANTHER" id="PTHR21666">
    <property type="entry name" value="PEPTIDASE-RELATED"/>
    <property type="match status" value="1"/>
</dbReference>
<accession>A0A0U4YHM3</accession>
<dbReference type="InterPro" id="IPR016047">
    <property type="entry name" value="M23ase_b-sheet_dom"/>
</dbReference>
<organism evidence="3 4">
    <name type="scientific">Xanthomonas citri pv. citri</name>
    <dbReference type="NCBI Taxonomy" id="611301"/>
    <lineage>
        <taxon>Bacteria</taxon>
        <taxon>Pseudomonadati</taxon>
        <taxon>Pseudomonadota</taxon>
        <taxon>Gammaproteobacteria</taxon>
        <taxon>Lysobacterales</taxon>
        <taxon>Lysobacteraceae</taxon>
        <taxon>Xanthomonas</taxon>
    </lineage>
</organism>
<comment type="caution">
    <text evidence="3">The sequence shown here is derived from an EMBL/GenBank/DDBJ whole genome shotgun (WGS) entry which is preliminary data.</text>
</comment>
<dbReference type="InterPro" id="IPR050570">
    <property type="entry name" value="Cell_wall_metabolism_enzyme"/>
</dbReference>
<evidence type="ECO:0000313" key="3">
    <source>
        <dbReference type="EMBL" id="CEG14716.1"/>
    </source>
</evidence>
<keyword evidence="4" id="KW-1185">Reference proteome</keyword>
<evidence type="ECO:0000259" key="2">
    <source>
        <dbReference type="Pfam" id="PF01551"/>
    </source>
</evidence>
<evidence type="ECO:0000256" key="1">
    <source>
        <dbReference type="SAM" id="SignalP"/>
    </source>
</evidence>
<dbReference type="AlphaFoldDB" id="A0A0U4YHM3"/>
<feature type="chain" id="PRO_5006854566" evidence="1">
    <location>
        <begin position="32"/>
        <end position="387"/>
    </location>
</feature>
<dbReference type="GO" id="GO:0004222">
    <property type="term" value="F:metalloendopeptidase activity"/>
    <property type="evidence" value="ECO:0007669"/>
    <property type="project" value="TreeGrafter"/>
</dbReference>
<dbReference type="Gene3D" id="2.70.70.10">
    <property type="entry name" value="Glucose Permease (Domain IIA)"/>
    <property type="match status" value="1"/>
</dbReference>
<dbReference type="PANTHER" id="PTHR21666:SF270">
    <property type="entry name" value="MUREIN HYDROLASE ACTIVATOR ENVC"/>
    <property type="match status" value="1"/>
</dbReference>
<dbReference type="Pfam" id="PF01551">
    <property type="entry name" value="Peptidase_M23"/>
    <property type="match status" value="1"/>
</dbReference>
<dbReference type="CDD" id="cd12797">
    <property type="entry name" value="M23_peptidase"/>
    <property type="match status" value="1"/>
</dbReference>
<dbReference type="InterPro" id="IPR011055">
    <property type="entry name" value="Dup_hybrid_motif"/>
</dbReference>
<dbReference type="PROSITE" id="PS51257">
    <property type="entry name" value="PROKAR_LIPOPROTEIN"/>
    <property type="match status" value="1"/>
</dbReference>
<dbReference type="SUPFAM" id="SSF51261">
    <property type="entry name" value="Duplicated hybrid motif"/>
    <property type="match status" value="1"/>
</dbReference>
<protein>
    <submittedName>
        <fullName evidence="3">Peptidase, M23/M37 family</fullName>
    </submittedName>
</protein>
<feature type="domain" description="M23ase beta-sheet core" evidence="2">
    <location>
        <begin position="59"/>
        <end position="153"/>
    </location>
</feature>
<proteinExistence type="predicted"/>
<gene>
    <name evidence="3" type="ORF">XAC3562_1200038</name>
</gene>
<reference evidence="3 4" key="1">
    <citation type="submission" date="2014-09" db="EMBL/GenBank/DDBJ databases">
        <authorList>
            <person name="Regsiter A."/>
        </authorList>
    </citation>
    <scope>NUCLEOTIDE SEQUENCE [LARGE SCALE GENOMIC DNA]</scope>
</reference>
<dbReference type="Proteomes" id="UP000052230">
    <property type="component" value="Unassembled WGS sequence"/>
</dbReference>
<name>A0A0U4YHM3_XANCI</name>